<dbReference type="Proteomes" id="UP001518976">
    <property type="component" value="Unassembled WGS sequence"/>
</dbReference>
<reference evidence="1 2" key="1">
    <citation type="submission" date="2021-02" db="EMBL/GenBank/DDBJ databases">
        <title>Streptomyces spirodelae sp. nov., isolated from duckweed.</title>
        <authorList>
            <person name="Saimee Y."/>
            <person name="Duangmal K."/>
        </authorList>
    </citation>
    <scope>NUCLEOTIDE SEQUENCE [LARGE SCALE GENOMIC DNA]</scope>
    <source>
        <strain evidence="1 2">DW4-2</strain>
    </source>
</reference>
<dbReference type="PRINTS" id="PR00411">
    <property type="entry name" value="PNDRDTASEI"/>
</dbReference>
<organism evidence="1 2">
    <name type="scientific">Streptomyces spirodelae</name>
    <dbReference type="NCBI Taxonomy" id="2812904"/>
    <lineage>
        <taxon>Bacteria</taxon>
        <taxon>Bacillati</taxon>
        <taxon>Actinomycetota</taxon>
        <taxon>Actinomycetes</taxon>
        <taxon>Kitasatosporales</taxon>
        <taxon>Streptomycetaceae</taxon>
        <taxon>Streptomyces</taxon>
    </lineage>
</organism>
<evidence type="ECO:0000313" key="2">
    <source>
        <dbReference type="Proteomes" id="UP001518976"/>
    </source>
</evidence>
<protein>
    <submittedName>
        <fullName evidence="1">NAD(P)-binding protein</fullName>
    </submittedName>
</protein>
<comment type="caution">
    <text evidence="1">The sequence shown here is derived from an EMBL/GenBank/DDBJ whole genome shotgun (WGS) entry which is preliminary data.</text>
</comment>
<accession>A0ABS3X1P5</accession>
<dbReference type="SUPFAM" id="SSF51971">
    <property type="entry name" value="Nucleotide-binding domain"/>
    <property type="match status" value="1"/>
</dbReference>
<dbReference type="InterPro" id="IPR036188">
    <property type="entry name" value="FAD/NAD-bd_sf"/>
</dbReference>
<dbReference type="PANTHER" id="PTHR43734">
    <property type="entry name" value="PHYTOENE DESATURASE"/>
    <property type="match status" value="1"/>
</dbReference>
<name>A0ABS3X1P5_9ACTN</name>
<dbReference type="PANTHER" id="PTHR43734:SF1">
    <property type="entry name" value="PHYTOENE DESATURASE"/>
    <property type="match status" value="1"/>
</dbReference>
<dbReference type="Pfam" id="PF13450">
    <property type="entry name" value="NAD_binding_8"/>
    <property type="match status" value="1"/>
</dbReference>
<keyword evidence="2" id="KW-1185">Reference proteome</keyword>
<dbReference type="EMBL" id="JAFFZN010000033">
    <property type="protein sequence ID" value="MBO8189299.1"/>
    <property type="molecule type" value="Genomic_DNA"/>
</dbReference>
<dbReference type="RefSeq" id="WP_209268067.1">
    <property type="nucleotide sequence ID" value="NZ_JAFFZN010000033.1"/>
</dbReference>
<evidence type="ECO:0000313" key="1">
    <source>
        <dbReference type="EMBL" id="MBO8189299.1"/>
    </source>
</evidence>
<proteinExistence type="predicted"/>
<gene>
    <name evidence="1" type="ORF">JW592_28195</name>
</gene>
<dbReference type="Gene3D" id="3.90.660.50">
    <property type="match status" value="1"/>
</dbReference>
<sequence length="402" mass="43013">MVRTTHLTHLTVVGGGFGGLTAALAAAESGAEVTLYEARGTLGGRARTADGPYRTNEGPHALYNGGPHWRWLKQRGLLPPMARVPAAEGLRVRYHHGGALRRTPPAGLLRLRRRRGAPVGVPYLEWATGQLGEETARAAANFTAVATFHHAPGELSAAFTHERMRRATKLPPEAHYPRGGWSGLVERMATRAREMGVRIEPGTRVDADALEEAARRGPVVVATSLAAARALLDDPGLSWPGGRTALLDLALEARRGDAFVVSDLDAPGWIERFTATDASLAPAGQSLVQAQFPLAPDEPRAAALTRGEHLLDLGFPGWRERVLHRTEATADGRTGAVDVPGTSWRDRPAVDRGEGRYLVGDQVAAPGVLSEVSFNSAIEAVERALGRCDGSPQRTTTFHDAR</sequence>
<dbReference type="Gene3D" id="3.50.50.60">
    <property type="entry name" value="FAD/NAD(P)-binding domain"/>
    <property type="match status" value="1"/>
</dbReference>